<dbReference type="AlphaFoldDB" id="A0A4T2BWX2"/>
<feature type="transmembrane region" description="Helical" evidence="5">
    <location>
        <begin position="80"/>
        <end position="106"/>
    </location>
</feature>
<dbReference type="InterPro" id="IPR044878">
    <property type="entry name" value="UbiA_sf"/>
</dbReference>
<organism evidence="6 7">
    <name type="scientific">Subtercola vilae</name>
    <dbReference type="NCBI Taxonomy" id="2056433"/>
    <lineage>
        <taxon>Bacteria</taxon>
        <taxon>Bacillati</taxon>
        <taxon>Actinomycetota</taxon>
        <taxon>Actinomycetes</taxon>
        <taxon>Micrococcales</taxon>
        <taxon>Microbacteriaceae</taxon>
        <taxon>Subtercola</taxon>
    </lineage>
</organism>
<feature type="transmembrane region" description="Helical" evidence="5">
    <location>
        <begin position="137"/>
        <end position="155"/>
    </location>
</feature>
<evidence type="ECO:0000256" key="5">
    <source>
        <dbReference type="SAM" id="Phobius"/>
    </source>
</evidence>
<feature type="transmembrane region" description="Helical" evidence="5">
    <location>
        <begin position="161"/>
        <end position="182"/>
    </location>
</feature>
<keyword evidence="3 5" id="KW-1133">Transmembrane helix</keyword>
<feature type="transmembrane region" description="Helical" evidence="5">
    <location>
        <begin position="112"/>
        <end position="130"/>
    </location>
</feature>
<evidence type="ECO:0000256" key="2">
    <source>
        <dbReference type="ARBA" id="ARBA00022692"/>
    </source>
</evidence>
<dbReference type="EMBL" id="QYRT01000027">
    <property type="protein sequence ID" value="TIH34356.1"/>
    <property type="molecule type" value="Genomic_DNA"/>
</dbReference>
<evidence type="ECO:0000256" key="3">
    <source>
        <dbReference type="ARBA" id="ARBA00022989"/>
    </source>
</evidence>
<dbReference type="GO" id="GO:0016765">
    <property type="term" value="F:transferase activity, transferring alkyl or aryl (other than methyl) groups"/>
    <property type="evidence" value="ECO:0007669"/>
    <property type="project" value="InterPro"/>
</dbReference>
<evidence type="ECO:0000313" key="7">
    <source>
        <dbReference type="Proteomes" id="UP000306192"/>
    </source>
</evidence>
<proteinExistence type="predicted"/>
<keyword evidence="7" id="KW-1185">Reference proteome</keyword>
<evidence type="ECO:0000256" key="1">
    <source>
        <dbReference type="ARBA" id="ARBA00004141"/>
    </source>
</evidence>
<gene>
    <name evidence="6" type="ORF">D4765_13275</name>
</gene>
<dbReference type="OrthoDB" id="3212588at2"/>
<evidence type="ECO:0000313" key="6">
    <source>
        <dbReference type="EMBL" id="TIH34356.1"/>
    </source>
</evidence>
<dbReference type="Proteomes" id="UP000306192">
    <property type="component" value="Unassembled WGS sequence"/>
</dbReference>
<feature type="transmembrane region" description="Helical" evidence="5">
    <location>
        <begin position="203"/>
        <end position="223"/>
    </location>
</feature>
<evidence type="ECO:0000256" key="4">
    <source>
        <dbReference type="ARBA" id="ARBA00023136"/>
    </source>
</evidence>
<feature type="transmembrane region" description="Helical" evidence="5">
    <location>
        <begin position="263"/>
        <end position="282"/>
    </location>
</feature>
<dbReference type="CDD" id="cd13956">
    <property type="entry name" value="PT_UbiA"/>
    <property type="match status" value="1"/>
</dbReference>
<feature type="transmembrane region" description="Helical" evidence="5">
    <location>
        <begin position="235"/>
        <end position="256"/>
    </location>
</feature>
<comment type="subcellular location">
    <subcellularLocation>
        <location evidence="1">Membrane</location>
        <topology evidence="1">Multi-pass membrane protein</topology>
    </subcellularLocation>
</comment>
<keyword evidence="6" id="KW-0808">Transferase</keyword>
<protein>
    <submittedName>
        <fullName evidence="6">1,4-dihydroxy-2-naphthoate prenyltransferase</fullName>
    </submittedName>
</protein>
<dbReference type="RefSeq" id="WP_136642776.1">
    <property type="nucleotide sequence ID" value="NZ_QYRT01000027.1"/>
</dbReference>
<keyword evidence="4 5" id="KW-0472">Membrane</keyword>
<reference evidence="6 7" key="1">
    <citation type="journal article" date="2019" name="Microorganisms">
        <title>Systematic Affiliation and Genome Analysis of Subtercola vilae DB165(T) with Particular Emphasis on Cold Adaptation of an Isolate from a High-Altitude Cold Volcano Lake.</title>
        <authorList>
            <person name="Villalobos A.S."/>
            <person name="Wiese J."/>
            <person name="Imhoff J.F."/>
            <person name="Dorador C."/>
            <person name="Keller A."/>
            <person name="Hentschel U."/>
        </authorList>
    </citation>
    <scope>NUCLEOTIDE SEQUENCE [LARGE SCALE GENOMIC DNA]</scope>
    <source>
        <strain evidence="6 7">DB165</strain>
    </source>
</reference>
<keyword evidence="2 5" id="KW-0812">Transmembrane</keyword>
<dbReference type="PROSITE" id="PS51257">
    <property type="entry name" value="PROKAR_LIPOPROTEIN"/>
    <property type="match status" value="1"/>
</dbReference>
<dbReference type="GO" id="GO:0016020">
    <property type="term" value="C:membrane"/>
    <property type="evidence" value="ECO:0007669"/>
    <property type="project" value="UniProtKB-SubCell"/>
</dbReference>
<dbReference type="InterPro" id="IPR000537">
    <property type="entry name" value="UbiA_prenyltransferase"/>
</dbReference>
<comment type="caution">
    <text evidence="6">The sequence shown here is derived from an EMBL/GenBank/DDBJ whole genome shotgun (WGS) entry which is preliminary data.</text>
</comment>
<dbReference type="Gene3D" id="1.10.357.140">
    <property type="entry name" value="UbiA prenyltransferase"/>
    <property type="match status" value="1"/>
</dbReference>
<accession>A0A4T2BWX2</accession>
<name>A0A4T2BWX2_9MICO</name>
<feature type="transmembrane region" description="Helical" evidence="5">
    <location>
        <begin position="35"/>
        <end position="60"/>
    </location>
</feature>
<sequence length="288" mass="28637">MPSDRRFGAVASALVAACHPGPTAAVTLLAVVLGIATGLSPLGVLLVAAAILAGQLAIGWSNDWLDARRDIEVGRTDKPVATGAISASTVRTAFIVSAMAVVALSLLLGPPAAVASIVLAVSGLSYNVLFKKTALSGLPYVVSFGLLPLVVTLAAPGAPIAAWWVVATGSLLGLGAHFANVLPDLADDAATGVRGLPHRMGRTASGLSAFGALLGASALVAFGATLTDPSLPPSVVGLVGFAVGVVLSAVGAWLVLTKPPGRLLFQLIIASALVDVLLLALSGSRVIA</sequence>
<dbReference type="Pfam" id="PF01040">
    <property type="entry name" value="UbiA"/>
    <property type="match status" value="1"/>
</dbReference>